<keyword evidence="3" id="KW-1185">Reference proteome</keyword>
<proteinExistence type="predicted"/>
<protein>
    <submittedName>
        <fullName evidence="2">Uncharacterized protein</fullName>
    </submittedName>
</protein>
<evidence type="ECO:0000313" key="2">
    <source>
        <dbReference type="EMBL" id="KAJ1166893.1"/>
    </source>
</evidence>
<dbReference type="EMBL" id="JANPWB010000008">
    <property type="protein sequence ID" value="KAJ1166893.1"/>
    <property type="molecule type" value="Genomic_DNA"/>
</dbReference>
<gene>
    <name evidence="2" type="ORF">NDU88_007289</name>
</gene>
<name>A0AAV7SS35_PLEWA</name>
<reference evidence="2" key="1">
    <citation type="journal article" date="2022" name="bioRxiv">
        <title>Sequencing and chromosome-scale assembly of the giantPleurodeles waltlgenome.</title>
        <authorList>
            <person name="Brown T."/>
            <person name="Elewa A."/>
            <person name="Iarovenko S."/>
            <person name="Subramanian E."/>
            <person name="Araus A.J."/>
            <person name="Petzold A."/>
            <person name="Susuki M."/>
            <person name="Suzuki K.-i.T."/>
            <person name="Hayashi T."/>
            <person name="Toyoda A."/>
            <person name="Oliveira C."/>
            <person name="Osipova E."/>
            <person name="Leigh N.D."/>
            <person name="Simon A."/>
            <person name="Yun M.H."/>
        </authorList>
    </citation>
    <scope>NUCLEOTIDE SEQUENCE</scope>
    <source>
        <strain evidence="2">20211129_DDA</strain>
        <tissue evidence="2">Liver</tissue>
    </source>
</reference>
<organism evidence="2 3">
    <name type="scientific">Pleurodeles waltl</name>
    <name type="common">Iberian ribbed newt</name>
    <dbReference type="NCBI Taxonomy" id="8319"/>
    <lineage>
        <taxon>Eukaryota</taxon>
        <taxon>Metazoa</taxon>
        <taxon>Chordata</taxon>
        <taxon>Craniata</taxon>
        <taxon>Vertebrata</taxon>
        <taxon>Euteleostomi</taxon>
        <taxon>Amphibia</taxon>
        <taxon>Batrachia</taxon>
        <taxon>Caudata</taxon>
        <taxon>Salamandroidea</taxon>
        <taxon>Salamandridae</taxon>
        <taxon>Pleurodelinae</taxon>
        <taxon>Pleurodeles</taxon>
    </lineage>
</organism>
<comment type="caution">
    <text evidence="2">The sequence shown here is derived from an EMBL/GenBank/DDBJ whole genome shotgun (WGS) entry which is preliminary data.</text>
</comment>
<feature type="coiled-coil region" evidence="1">
    <location>
        <begin position="29"/>
        <end position="63"/>
    </location>
</feature>
<evidence type="ECO:0000256" key="1">
    <source>
        <dbReference type="SAM" id="Coils"/>
    </source>
</evidence>
<dbReference type="Proteomes" id="UP001066276">
    <property type="component" value="Chromosome 4_2"/>
</dbReference>
<keyword evidence="1" id="KW-0175">Coiled coil</keyword>
<dbReference type="AlphaFoldDB" id="A0AAV7SS35"/>
<sequence>MAAIHNLNGSLEPKLDAITVGVNLFCADLKKVKEKVTNAETDIAQLQSTSKRLEDLVQFLTAEHEKIKAHLDQEGRAQRNNMRVVGVPEGAETPSVKLFLEILIIDSLRPKRL</sequence>
<accession>A0AAV7SS35</accession>
<evidence type="ECO:0000313" key="3">
    <source>
        <dbReference type="Proteomes" id="UP001066276"/>
    </source>
</evidence>